<dbReference type="AlphaFoldDB" id="A0AAE3SQC8"/>
<dbReference type="Gene3D" id="3.20.20.80">
    <property type="entry name" value="Glycosidases"/>
    <property type="match status" value="1"/>
</dbReference>
<reference evidence="3" key="1">
    <citation type="submission" date="2022-11" db="EMBL/GenBank/DDBJ databases">
        <title>The characterization of three novel Bacteroidetes species and genomic analysis of their roles in tidal elemental geochemical cycles.</title>
        <authorList>
            <person name="Ma K.-J."/>
        </authorList>
    </citation>
    <scope>NUCLEOTIDE SEQUENCE</scope>
    <source>
        <strain evidence="3">M415</strain>
    </source>
</reference>
<dbReference type="Pfam" id="PF02638">
    <property type="entry name" value="GHL10"/>
    <property type="match status" value="1"/>
</dbReference>
<keyword evidence="1" id="KW-0732">Signal</keyword>
<feature type="domain" description="Glycosyl hydrolase-like 10" evidence="2">
    <location>
        <begin position="29"/>
        <end position="347"/>
    </location>
</feature>
<dbReference type="InterPro" id="IPR052177">
    <property type="entry name" value="Divisome_Glycosyl_Hydrolase"/>
</dbReference>
<gene>
    <name evidence="3" type="ORF">OO016_12325</name>
</gene>
<dbReference type="EMBL" id="JAPFQP010000004">
    <property type="protein sequence ID" value="MCX2720392.1"/>
    <property type="molecule type" value="Genomic_DNA"/>
</dbReference>
<dbReference type="PANTHER" id="PTHR43405:SF1">
    <property type="entry name" value="GLYCOSYL HYDROLASE DIGH"/>
    <property type="match status" value="1"/>
</dbReference>
<evidence type="ECO:0000256" key="1">
    <source>
        <dbReference type="ARBA" id="ARBA00022729"/>
    </source>
</evidence>
<dbReference type="SUPFAM" id="SSF51445">
    <property type="entry name" value="(Trans)glycosidases"/>
    <property type="match status" value="1"/>
</dbReference>
<dbReference type="InterPro" id="IPR003790">
    <property type="entry name" value="GHL10"/>
</dbReference>
<comment type="caution">
    <text evidence="3">The sequence shown here is derived from an EMBL/GenBank/DDBJ whole genome shotgun (WGS) entry which is preliminary data.</text>
</comment>
<protein>
    <submittedName>
        <fullName evidence="3">Family 10 glycosylhydrolase</fullName>
    </submittedName>
</protein>
<organism evidence="3 4">
    <name type="scientific">Lentiprolixibacter aurantiacus</name>
    <dbReference type="NCBI Taxonomy" id="2993939"/>
    <lineage>
        <taxon>Bacteria</taxon>
        <taxon>Pseudomonadati</taxon>
        <taxon>Bacteroidota</taxon>
        <taxon>Flavobacteriia</taxon>
        <taxon>Flavobacteriales</taxon>
        <taxon>Flavobacteriaceae</taxon>
        <taxon>Lentiprolixibacter</taxon>
    </lineage>
</organism>
<dbReference type="PROSITE" id="PS51257">
    <property type="entry name" value="PROKAR_LIPOPROTEIN"/>
    <property type="match status" value="1"/>
</dbReference>
<accession>A0AAE3SQC8</accession>
<evidence type="ECO:0000313" key="4">
    <source>
        <dbReference type="Proteomes" id="UP001207116"/>
    </source>
</evidence>
<name>A0AAE3SQC8_9FLAO</name>
<dbReference type="RefSeq" id="WP_266014461.1">
    <property type="nucleotide sequence ID" value="NZ_JAPFQP010000004.1"/>
</dbReference>
<sequence length="499" mass="58135">MGRFFLLLLLPVFIACSTLKTPVPQPKEEFRGVWVATVANIDWPEHPADPWGKKQADFLKILNFYSKLQFNAVFVQVRTAGDALYATRLAPWSRYLTGKEGDPGDLVTDPLKWMIDETHKRGMEFHAWFNPYRATFDMKTELLDTTHDFYKFPEWMVKYGKKYYYNPGLPEVREHLVNIVREVVARYPVDGVHFDDYFYPYRIQGEVFEDSIAYENYAIEDQSLEDWRRSNISMLVRDTHAAIKELKPWVQFGISPFGVWRNASQDPRGSDTRAGQTNFDDLFADPLEWSRNGWVDYLAPQLYWSLDYAPAAHRKLLSWWSGAVPETPLLIGSGAYKIGNNPDEAWSNKTELPEQLILGRKTSNIKGNIFFSARSLMRKNTDVVRILRNQIYNKPVFPPPLEQTVESSLKRPGIVLKETRDYLYFTLTDTELRYQFVEIRSPGVTGTGKKKRYRGKKIYLGELSSFRVPARDLRGMKNLELVFTDKFRQKTKPLKINRK</sequence>
<proteinExistence type="predicted"/>
<keyword evidence="4" id="KW-1185">Reference proteome</keyword>
<dbReference type="InterPro" id="IPR017853">
    <property type="entry name" value="GH"/>
</dbReference>
<evidence type="ECO:0000313" key="3">
    <source>
        <dbReference type="EMBL" id="MCX2720392.1"/>
    </source>
</evidence>
<dbReference type="Proteomes" id="UP001207116">
    <property type="component" value="Unassembled WGS sequence"/>
</dbReference>
<dbReference type="PANTHER" id="PTHR43405">
    <property type="entry name" value="GLYCOSYL HYDROLASE DIGH"/>
    <property type="match status" value="1"/>
</dbReference>
<evidence type="ECO:0000259" key="2">
    <source>
        <dbReference type="Pfam" id="PF02638"/>
    </source>
</evidence>